<evidence type="ECO:0000256" key="1">
    <source>
        <dbReference type="SAM" id="MobiDB-lite"/>
    </source>
</evidence>
<evidence type="ECO:0000313" key="2">
    <source>
        <dbReference type="EMBL" id="MPC75046.1"/>
    </source>
</evidence>
<keyword evidence="3" id="KW-1185">Reference proteome</keyword>
<proteinExistence type="predicted"/>
<name>A0A5B7HZC2_PORTR</name>
<protein>
    <submittedName>
        <fullName evidence="2">Uncharacterized protein</fullName>
    </submittedName>
</protein>
<feature type="region of interest" description="Disordered" evidence="1">
    <location>
        <begin position="17"/>
        <end position="47"/>
    </location>
</feature>
<accession>A0A5B7HZC2</accession>
<comment type="caution">
    <text evidence="2">The sequence shown here is derived from an EMBL/GenBank/DDBJ whole genome shotgun (WGS) entry which is preliminary data.</text>
</comment>
<dbReference type="EMBL" id="VSRR010040243">
    <property type="protein sequence ID" value="MPC75046.1"/>
    <property type="molecule type" value="Genomic_DNA"/>
</dbReference>
<evidence type="ECO:0000313" key="3">
    <source>
        <dbReference type="Proteomes" id="UP000324222"/>
    </source>
</evidence>
<reference evidence="2 3" key="1">
    <citation type="submission" date="2019-05" db="EMBL/GenBank/DDBJ databases">
        <title>Another draft genome of Portunus trituberculatus and its Hox gene families provides insights of decapod evolution.</title>
        <authorList>
            <person name="Jeong J.-H."/>
            <person name="Song I."/>
            <person name="Kim S."/>
            <person name="Choi T."/>
            <person name="Kim D."/>
            <person name="Ryu S."/>
            <person name="Kim W."/>
        </authorList>
    </citation>
    <scope>NUCLEOTIDE SEQUENCE [LARGE SCALE GENOMIC DNA]</scope>
    <source>
        <tissue evidence="2">Muscle</tissue>
    </source>
</reference>
<dbReference type="Proteomes" id="UP000324222">
    <property type="component" value="Unassembled WGS sequence"/>
</dbReference>
<feature type="compositionally biased region" description="Low complexity" evidence="1">
    <location>
        <begin position="18"/>
        <end position="38"/>
    </location>
</feature>
<dbReference type="AlphaFoldDB" id="A0A5B7HZC2"/>
<sequence length="62" mass="6955">MKAKPTIILNHKIPLLVPHSSPIPNNSTPTSRSTTNTNDVCVGEQDGRRKEDVIRRIVHKDK</sequence>
<organism evidence="2 3">
    <name type="scientific">Portunus trituberculatus</name>
    <name type="common">Swimming crab</name>
    <name type="synonym">Neptunus trituberculatus</name>
    <dbReference type="NCBI Taxonomy" id="210409"/>
    <lineage>
        <taxon>Eukaryota</taxon>
        <taxon>Metazoa</taxon>
        <taxon>Ecdysozoa</taxon>
        <taxon>Arthropoda</taxon>
        <taxon>Crustacea</taxon>
        <taxon>Multicrustacea</taxon>
        <taxon>Malacostraca</taxon>
        <taxon>Eumalacostraca</taxon>
        <taxon>Eucarida</taxon>
        <taxon>Decapoda</taxon>
        <taxon>Pleocyemata</taxon>
        <taxon>Brachyura</taxon>
        <taxon>Eubrachyura</taxon>
        <taxon>Portunoidea</taxon>
        <taxon>Portunidae</taxon>
        <taxon>Portuninae</taxon>
        <taxon>Portunus</taxon>
    </lineage>
</organism>
<gene>
    <name evidence="2" type="ORF">E2C01_069430</name>
</gene>